<dbReference type="STRING" id="741276.A0A2S5B886"/>
<dbReference type="Proteomes" id="UP000237144">
    <property type="component" value="Unassembled WGS sequence"/>
</dbReference>
<proteinExistence type="predicted"/>
<gene>
    <name evidence="2" type="ORF">BMF94_3965</name>
</gene>
<dbReference type="EMBL" id="PJQD01000043">
    <property type="protein sequence ID" value="POY72979.1"/>
    <property type="molecule type" value="Genomic_DNA"/>
</dbReference>
<evidence type="ECO:0000256" key="1">
    <source>
        <dbReference type="SAM" id="MobiDB-lite"/>
    </source>
</evidence>
<keyword evidence="3" id="KW-1185">Reference proteome</keyword>
<organism evidence="2 3">
    <name type="scientific">Rhodotorula taiwanensis</name>
    <dbReference type="NCBI Taxonomy" id="741276"/>
    <lineage>
        <taxon>Eukaryota</taxon>
        <taxon>Fungi</taxon>
        <taxon>Dikarya</taxon>
        <taxon>Basidiomycota</taxon>
        <taxon>Pucciniomycotina</taxon>
        <taxon>Microbotryomycetes</taxon>
        <taxon>Sporidiobolales</taxon>
        <taxon>Sporidiobolaceae</taxon>
        <taxon>Rhodotorula</taxon>
    </lineage>
</organism>
<accession>A0A2S5B886</accession>
<reference evidence="2 3" key="1">
    <citation type="journal article" date="2018" name="Front. Microbiol.">
        <title>Prospects for Fungal Bioremediation of Acidic Radioactive Waste Sites: Characterization and Genome Sequence of Rhodotorula taiwanensis MD1149.</title>
        <authorList>
            <person name="Tkavc R."/>
            <person name="Matrosova V.Y."/>
            <person name="Grichenko O.E."/>
            <person name="Gostincar C."/>
            <person name="Volpe R.P."/>
            <person name="Klimenkova P."/>
            <person name="Gaidamakova E.K."/>
            <person name="Zhou C.E."/>
            <person name="Stewart B.J."/>
            <person name="Lyman M.G."/>
            <person name="Malfatti S.A."/>
            <person name="Rubinfeld B."/>
            <person name="Courtot M."/>
            <person name="Singh J."/>
            <person name="Dalgard C.L."/>
            <person name="Hamilton T."/>
            <person name="Frey K.G."/>
            <person name="Gunde-Cimerman N."/>
            <person name="Dugan L."/>
            <person name="Daly M.J."/>
        </authorList>
    </citation>
    <scope>NUCLEOTIDE SEQUENCE [LARGE SCALE GENOMIC DNA]</scope>
    <source>
        <strain evidence="2 3">MD1149</strain>
    </source>
</reference>
<comment type="caution">
    <text evidence="2">The sequence shown here is derived from an EMBL/GenBank/DDBJ whole genome shotgun (WGS) entry which is preliminary data.</text>
</comment>
<sequence length="263" mass="29897">MDLIIWGVGYVASNQLERLRQFRSPRIPSWESPPLAIAGLIHTLLDGDTGPVLTEHGLNIVHETWQTRHAALWLRYRALKDAQQKGLIGCWAGMCTPETMSSTKEAVEEARWVTEHLTEALDWCKERKLRKLPFGQMVKARRNVRERSGSDPRPAYTETPPSLLDLPFPIPLAPQSSRLAPIVPRPPTLHVLETLAEEEERLRPPLYTEEADLLIGESTLEGGMWHDPHESRAYEAAVDEDDDVLAMLQQHYPEDYAHHPRSS</sequence>
<evidence type="ECO:0000313" key="3">
    <source>
        <dbReference type="Proteomes" id="UP000237144"/>
    </source>
</evidence>
<dbReference type="OrthoDB" id="2525011at2759"/>
<protein>
    <submittedName>
        <fullName evidence="2">Uncharacterized protein</fullName>
    </submittedName>
</protein>
<name>A0A2S5B886_9BASI</name>
<dbReference type="AlphaFoldDB" id="A0A2S5B886"/>
<evidence type="ECO:0000313" key="2">
    <source>
        <dbReference type="EMBL" id="POY72979.1"/>
    </source>
</evidence>
<feature type="region of interest" description="Disordered" evidence="1">
    <location>
        <begin position="142"/>
        <end position="161"/>
    </location>
</feature>